<evidence type="ECO:0000256" key="4">
    <source>
        <dbReference type="ARBA" id="ARBA00022692"/>
    </source>
</evidence>
<keyword evidence="2" id="KW-0813">Transport</keyword>
<evidence type="ECO:0000256" key="9">
    <source>
        <dbReference type="SAM" id="MobiDB-lite"/>
    </source>
</evidence>
<dbReference type="InterPro" id="IPR003593">
    <property type="entry name" value="AAA+_ATPase"/>
</dbReference>
<feature type="transmembrane region" description="Helical" evidence="10">
    <location>
        <begin position="124"/>
        <end position="145"/>
    </location>
</feature>
<comment type="subcellular location">
    <subcellularLocation>
        <location evidence="1">Cell membrane</location>
        <topology evidence="1">Multi-pass membrane protein</topology>
    </subcellularLocation>
</comment>
<dbReference type="Proteomes" id="UP000249260">
    <property type="component" value="Unassembled WGS sequence"/>
</dbReference>
<reference evidence="13 14" key="1">
    <citation type="submission" date="2018-06" db="EMBL/GenBank/DDBJ databases">
        <title>Paenibacillus montanisoli sp. nov., isolated from mountain area soil.</title>
        <authorList>
            <person name="Wu M."/>
        </authorList>
    </citation>
    <scope>NUCLEOTIDE SEQUENCE [LARGE SCALE GENOMIC DNA]</scope>
    <source>
        <strain evidence="13 14">RA17</strain>
    </source>
</reference>
<evidence type="ECO:0000313" key="13">
    <source>
        <dbReference type="EMBL" id="RAP74106.1"/>
    </source>
</evidence>
<evidence type="ECO:0000256" key="1">
    <source>
        <dbReference type="ARBA" id="ARBA00004651"/>
    </source>
</evidence>
<dbReference type="PANTHER" id="PTHR43394">
    <property type="entry name" value="ATP-DEPENDENT PERMEASE MDL1, MITOCHONDRIAL"/>
    <property type="match status" value="1"/>
</dbReference>
<evidence type="ECO:0000256" key="8">
    <source>
        <dbReference type="ARBA" id="ARBA00023136"/>
    </source>
</evidence>
<keyword evidence="6 13" id="KW-0067">ATP-binding</keyword>
<keyword evidence="5" id="KW-0547">Nucleotide-binding</keyword>
<dbReference type="PROSITE" id="PS50893">
    <property type="entry name" value="ABC_TRANSPORTER_2"/>
    <property type="match status" value="1"/>
</dbReference>
<gene>
    <name evidence="13" type="ORF">DL346_23835</name>
</gene>
<evidence type="ECO:0000256" key="10">
    <source>
        <dbReference type="SAM" id="Phobius"/>
    </source>
</evidence>
<evidence type="ECO:0000256" key="3">
    <source>
        <dbReference type="ARBA" id="ARBA00022475"/>
    </source>
</evidence>
<comment type="caution">
    <text evidence="13">The sequence shown here is derived from an EMBL/GenBank/DDBJ whole genome shotgun (WGS) entry which is preliminary data.</text>
</comment>
<dbReference type="FunFam" id="1.20.1560.10:FF:000011">
    <property type="entry name" value="Multidrug ABC transporter ATP-binding protein"/>
    <property type="match status" value="1"/>
</dbReference>
<dbReference type="Gene3D" id="3.40.50.300">
    <property type="entry name" value="P-loop containing nucleotide triphosphate hydrolases"/>
    <property type="match status" value="1"/>
</dbReference>
<keyword evidence="7 10" id="KW-1133">Transmembrane helix</keyword>
<dbReference type="InterPro" id="IPR011527">
    <property type="entry name" value="ABC1_TM_dom"/>
</dbReference>
<dbReference type="Gene3D" id="1.20.1560.10">
    <property type="entry name" value="ABC transporter type 1, transmembrane domain"/>
    <property type="match status" value="1"/>
</dbReference>
<dbReference type="CDD" id="cd03254">
    <property type="entry name" value="ABCC_Glucan_exporter_like"/>
    <property type="match status" value="1"/>
</dbReference>
<dbReference type="Pfam" id="PF00664">
    <property type="entry name" value="ABC_membrane"/>
    <property type="match status" value="1"/>
</dbReference>
<dbReference type="GO" id="GO:0005886">
    <property type="term" value="C:plasma membrane"/>
    <property type="evidence" value="ECO:0007669"/>
    <property type="project" value="UniProtKB-SubCell"/>
</dbReference>
<evidence type="ECO:0000256" key="2">
    <source>
        <dbReference type="ARBA" id="ARBA00022448"/>
    </source>
</evidence>
<dbReference type="PROSITE" id="PS50929">
    <property type="entry name" value="ABC_TM1F"/>
    <property type="match status" value="1"/>
</dbReference>
<dbReference type="InterPro" id="IPR003439">
    <property type="entry name" value="ABC_transporter-like_ATP-bd"/>
</dbReference>
<accession>A0A328U2F8</accession>
<dbReference type="GO" id="GO:0016887">
    <property type="term" value="F:ATP hydrolysis activity"/>
    <property type="evidence" value="ECO:0007669"/>
    <property type="project" value="InterPro"/>
</dbReference>
<dbReference type="PANTHER" id="PTHR43394:SF1">
    <property type="entry name" value="ATP-BINDING CASSETTE SUB-FAMILY B MEMBER 10, MITOCHONDRIAL"/>
    <property type="match status" value="1"/>
</dbReference>
<evidence type="ECO:0000259" key="11">
    <source>
        <dbReference type="PROSITE" id="PS50893"/>
    </source>
</evidence>
<dbReference type="EMBL" id="QLUW01000005">
    <property type="protein sequence ID" value="RAP74106.1"/>
    <property type="molecule type" value="Genomic_DNA"/>
</dbReference>
<evidence type="ECO:0000259" key="12">
    <source>
        <dbReference type="PROSITE" id="PS50929"/>
    </source>
</evidence>
<keyword evidence="14" id="KW-1185">Reference proteome</keyword>
<keyword evidence="3" id="KW-1003">Cell membrane</keyword>
<dbReference type="GO" id="GO:0015421">
    <property type="term" value="F:ABC-type oligopeptide transporter activity"/>
    <property type="evidence" value="ECO:0007669"/>
    <property type="project" value="TreeGrafter"/>
</dbReference>
<keyword evidence="8 10" id="KW-0472">Membrane</keyword>
<dbReference type="CDD" id="cd18547">
    <property type="entry name" value="ABC_6TM_Tm288_like"/>
    <property type="match status" value="1"/>
</dbReference>
<proteinExistence type="predicted"/>
<dbReference type="InterPro" id="IPR017871">
    <property type="entry name" value="ABC_transporter-like_CS"/>
</dbReference>
<feature type="compositionally biased region" description="Gly residues" evidence="9">
    <location>
        <begin position="8"/>
        <end position="28"/>
    </location>
</feature>
<feature type="domain" description="ABC transmembrane type-1" evidence="12">
    <location>
        <begin position="77"/>
        <end position="371"/>
    </location>
</feature>
<dbReference type="PROSITE" id="PS00211">
    <property type="entry name" value="ABC_TRANSPORTER_1"/>
    <property type="match status" value="1"/>
</dbReference>
<dbReference type="OrthoDB" id="9770415at2"/>
<dbReference type="AlphaFoldDB" id="A0A328U2F8"/>
<evidence type="ECO:0000256" key="6">
    <source>
        <dbReference type="ARBA" id="ARBA00022840"/>
    </source>
</evidence>
<dbReference type="InterPro" id="IPR027417">
    <property type="entry name" value="P-loop_NTPase"/>
</dbReference>
<evidence type="ECO:0000313" key="14">
    <source>
        <dbReference type="Proteomes" id="UP000249260"/>
    </source>
</evidence>
<feature type="transmembrane region" description="Helical" evidence="10">
    <location>
        <begin position="72"/>
        <end position="92"/>
    </location>
</feature>
<dbReference type="SUPFAM" id="SSF90123">
    <property type="entry name" value="ABC transporter transmembrane region"/>
    <property type="match status" value="1"/>
</dbReference>
<feature type="domain" description="ABC transporter" evidence="11">
    <location>
        <begin position="412"/>
        <end position="646"/>
    </location>
</feature>
<dbReference type="Pfam" id="PF00005">
    <property type="entry name" value="ABC_tran"/>
    <property type="match status" value="1"/>
</dbReference>
<keyword evidence="4 10" id="KW-0812">Transmembrane</keyword>
<feature type="region of interest" description="Disordered" evidence="9">
    <location>
        <begin position="1"/>
        <end position="40"/>
    </location>
</feature>
<dbReference type="InterPro" id="IPR036640">
    <property type="entry name" value="ABC1_TM_sf"/>
</dbReference>
<dbReference type="SMART" id="SM00382">
    <property type="entry name" value="AAA"/>
    <property type="match status" value="1"/>
</dbReference>
<feature type="transmembrane region" description="Helical" evidence="10">
    <location>
        <begin position="204"/>
        <end position="222"/>
    </location>
</feature>
<organism evidence="13 14">
    <name type="scientific">Paenibacillus montanisoli</name>
    <dbReference type="NCBI Taxonomy" id="2081970"/>
    <lineage>
        <taxon>Bacteria</taxon>
        <taxon>Bacillati</taxon>
        <taxon>Bacillota</taxon>
        <taxon>Bacilli</taxon>
        <taxon>Bacillales</taxon>
        <taxon>Paenibacillaceae</taxon>
        <taxon>Paenibacillus</taxon>
    </lineage>
</organism>
<evidence type="ECO:0000256" key="7">
    <source>
        <dbReference type="ARBA" id="ARBA00022989"/>
    </source>
</evidence>
<dbReference type="SUPFAM" id="SSF52540">
    <property type="entry name" value="P-loop containing nucleoside triphosphate hydrolases"/>
    <property type="match status" value="1"/>
</dbReference>
<dbReference type="InterPro" id="IPR039421">
    <property type="entry name" value="Type_1_exporter"/>
</dbReference>
<dbReference type="GO" id="GO:0005524">
    <property type="term" value="F:ATP binding"/>
    <property type="evidence" value="ECO:0007669"/>
    <property type="project" value="UniProtKB-KW"/>
</dbReference>
<dbReference type="RefSeq" id="WP_112884894.1">
    <property type="nucleotide sequence ID" value="NZ_QLUW01000005.1"/>
</dbReference>
<feature type="transmembrane region" description="Helical" evidence="10">
    <location>
        <begin position="311"/>
        <end position="336"/>
    </location>
</feature>
<evidence type="ECO:0000256" key="5">
    <source>
        <dbReference type="ARBA" id="ARBA00022741"/>
    </source>
</evidence>
<sequence length="657" mass="71455">MSERHRGPAGGGPGGTGGSGGQRPGGPGGPAPGNFGFGPGRGGPGGMMGMPVQKAKDFKGTLRRLTGYLRPYRFSLFVVLLTAVLSTVFSIIGPKIMGNATTKLFEGLMAKYNKVPGAEIDFGYIWHILVVLAVLYVISALFGFIQQYVMASVAQKTVYGLRKDVSEKLARLPLKFFDSRTHGEILSRAVNDVDNISGTLQQSLTQFITSFVTLIGVIVMMLTISPLLTLITIVTLPLSFLAIKLIAGRSQLYFKGQQKALGELNGHVEEMYTGHNIVKAFGHERKSVDKFNAVNEQLYESGWRAQFVSGMIMPIMGFIGNIGYVLVSVAGGIFVLHKSITIGDVQAFISYSRQFMMPITQTAQIANIIQSTIASAERIFELLDEEEEVQEAASPVTIAAGLGQSAKAKGDVSFNHVSFRYKDDTPIIEDMDIHVRAGQTIAIVGPTGAGKTTLINLLMRFYELNGGSITIDGADLTKLRRGELRSLFGMVLQDTWLFNGTIRDNIAYGRADVTEDEVVAAARAAYADHFIRTLPEGYDTVLNEEASNISQGQKQLLTIARAVLADPAILILDEATSSVDTRTEIHIQHAMNELMRGRTSFVIAHRLSTIRDADLILVMNHGTVIEQGSHEELLAAGGFYADLYESQFSSRKRQDVS</sequence>
<name>A0A328U2F8_9BACL</name>
<feature type="transmembrane region" description="Helical" evidence="10">
    <location>
        <begin position="228"/>
        <end position="247"/>
    </location>
</feature>
<dbReference type="FunFam" id="3.40.50.300:FF:000287">
    <property type="entry name" value="Multidrug ABC transporter ATP-binding protein"/>
    <property type="match status" value="1"/>
</dbReference>
<protein>
    <submittedName>
        <fullName evidence="13">ABC transporter ATP-binding protein</fullName>
    </submittedName>
</protein>